<evidence type="ECO:0000256" key="6">
    <source>
        <dbReference type="ARBA" id="ARBA00023004"/>
    </source>
</evidence>
<dbReference type="AlphaFoldDB" id="A0A8H4RGF0"/>
<dbReference type="Pfam" id="PF00067">
    <property type="entry name" value="p450"/>
    <property type="match status" value="1"/>
</dbReference>
<name>A0A8H4RGF0_9HELO</name>
<dbReference type="OrthoDB" id="1844152at2759"/>
<dbReference type="InterPro" id="IPR001128">
    <property type="entry name" value="Cyt_P450"/>
</dbReference>
<dbReference type="PRINTS" id="PR00465">
    <property type="entry name" value="EP450IV"/>
</dbReference>
<evidence type="ECO:0000256" key="7">
    <source>
        <dbReference type="ARBA" id="ARBA00023033"/>
    </source>
</evidence>
<reference evidence="8 9" key="1">
    <citation type="submission" date="2020-03" db="EMBL/GenBank/DDBJ databases">
        <title>Draft Genome Sequence of Cudoniella acicularis.</title>
        <authorList>
            <person name="Buettner E."/>
            <person name="Kellner H."/>
        </authorList>
    </citation>
    <scope>NUCLEOTIDE SEQUENCE [LARGE SCALE GENOMIC DNA]</scope>
    <source>
        <strain evidence="8 9">DSM 108380</strain>
    </source>
</reference>
<comment type="cofactor">
    <cofactor evidence="1">
        <name>heme</name>
        <dbReference type="ChEBI" id="CHEBI:30413"/>
    </cofactor>
</comment>
<dbReference type="CDD" id="cd11041">
    <property type="entry name" value="CYP503A1-like"/>
    <property type="match status" value="1"/>
</dbReference>
<dbReference type="PANTHER" id="PTHR46206">
    <property type="entry name" value="CYTOCHROME P450"/>
    <property type="match status" value="1"/>
</dbReference>
<protein>
    <recommendedName>
        <fullName evidence="10">Cytochrome P450</fullName>
    </recommendedName>
</protein>
<dbReference type="Proteomes" id="UP000566819">
    <property type="component" value="Unassembled WGS sequence"/>
</dbReference>
<dbReference type="InterPro" id="IPR036396">
    <property type="entry name" value="Cyt_P450_sf"/>
</dbReference>
<keyword evidence="5" id="KW-0560">Oxidoreductase</keyword>
<proteinExistence type="inferred from homology"/>
<dbReference type="GO" id="GO:0004497">
    <property type="term" value="F:monooxygenase activity"/>
    <property type="evidence" value="ECO:0007669"/>
    <property type="project" value="UniProtKB-KW"/>
</dbReference>
<dbReference type="EMBL" id="JAAMPI010000654">
    <property type="protein sequence ID" value="KAF4629597.1"/>
    <property type="molecule type" value="Genomic_DNA"/>
</dbReference>
<evidence type="ECO:0000256" key="3">
    <source>
        <dbReference type="ARBA" id="ARBA00022617"/>
    </source>
</evidence>
<dbReference type="PANTHER" id="PTHR46206:SF1">
    <property type="entry name" value="P450, PUTATIVE (EUROFUNG)-RELATED"/>
    <property type="match status" value="1"/>
</dbReference>
<accession>A0A8H4RGF0</accession>
<keyword evidence="7" id="KW-0503">Monooxygenase</keyword>
<sequence>MSSTAAIFAFLNALNALQGLALSALLAFIAATLVNLFSGIDYPPNLPLIREQKGKTSFSFRTRLAYYNDAKALFCEIYTKYSKLDKTCLMPGLGPRKEVILPTSALRWLISQPESILSSQTAMLEINQFEWSAGHRKYGTDGWPGTVLKQDMNPNLDLIAPEMYDEVKYAFDEKFGMDRGEWREIELVGTMKRVVAQISGRFTVGKPLCRDEKYLSYIITYADLFVMNAGCLGILPKFLRPVFGPLTTLPIRYYIFKIKQRFRPIFEQRLALLNSTTSNNNNNATPSPNPEPLDHLQKMLHHASKHHPSELNLHEISICTSISHFGATHQTSISMTNVLFNIISSNAQHNTISILRQEIAHFKKEGGGVWSKITIAKMVKMDSVIRETLRLHSFGNRNVFKQVMVSNLRTPDGILLPLGSMLSVLAYPSHIDADYFDDPLSFDPFRFSRLREKGQEGSGLGLGLGFVRRFVMDFMAKMMLVYVLGEYEVGFGVGNGEGDEGKRPQTRWVSEAQMLPGKGVIFVRRRGNEEDE</sequence>
<keyword evidence="3" id="KW-0349">Heme</keyword>
<comment type="similarity">
    <text evidence="2">Belongs to the cytochrome P450 family.</text>
</comment>
<dbReference type="InterPro" id="IPR002403">
    <property type="entry name" value="Cyt_P450_E_grp-IV"/>
</dbReference>
<evidence type="ECO:0008006" key="10">
    <source>
        <dbReference type="Google" id="ProtNLM"/>
    </source>
</evidence>
<keyword evidence="6" id="KW-0408">Iron</keyword>
<evidence type="ECO:0000256" key="1">
    <source>
        <dbReference type="ARBA" id="ARBA00001971"/>
    </source>
</evidence>
<dbReference type="GO" id="GO:0020037">
    <property type="term" value="F:heme binding"/>
    <property type="evidence" value="ECO:0007669"/>
    <property type="project" value="InterPro"/>
</dbReference>
<dbReference type="Gene3D" id="1.10.630.10">
    <property type="entry name" value="Cytochrome P450"/>
    <property type="match status" value="1"/>
</dbReference>
<keyword evidence="4" id="KW-0479">Metal-binding</keyword>
<evidence type="ECO:0000256" key="2">
    <source>
        <dbReference type="ARBA" id="ARBA00010617"/>
    </source>
</evidence>
<keyword evidence="9" id="KW-1185">Reference proteome</keyword>
<evidence type="ECO:0000313" key="8">
    <source>
        <dbReference type="EMBL" id="KAF4629597.1"/>
    </source>
</evidence>
<comment type="caution">
    <text evidence="8">The sequence shown here is derived from an EMBL/GenBank/DDBJ whole genome shotgun (WGS) entry which is preliminary data.</text>
</comment>
<evidence type="ECO:0000256" key="4">
    <source>
        <dbReference type="ARBA" id="ARBA00022723"/>
    </source>
</evidence>
<organism evidence="8 9">
    <name type="scientific">Cudoniella acicularis</name>
    <dbReference type="NCBI Taxonomy" id="354080"/>
    <lineage>
        <taxon>Eukaryota</taxon>
        <taxon>Fungi</taxon>
        <taxon>Dikarya</taxon>
        <taxon>Ascomycota</taxon>
        <taxon>Pezizomycotina</taxon>
        <taxon>Leotiomycetes</taxon>
        <taxon>Helotiales</taxon>
        <taxon>Tricladiaceae</taxon>
        <taxon>Cudoniella</taxon>
    </lineage>
</organism>
<evidence type="ECO:0000313" key="9">
    <source>
        <dbReference type="Proteomes" id="UP000566819"/>
    </source>
</evidence>
<dbReference type="SUPFAM" id="SSF48264">
    <property type="entry name" value="Cytochrome P450"/>
    <property type="match status" value="1"/>
</dbReference>
<dbReference type="GO" id="GO:0005506">
    <property type="term" value="F:iron ion binding"/>
    <property type="evidence" value="ECO:0007669"/>
    <property type="project" value="InterPro"/>
</dbReference>
<evidence type="ECO:0000256" key="5">
    <source>
        <dbReference type="ARBA" id="ARBA00023002"/>
    </source>
</evidence>
<gene>
    <name evidence="8" type="ORF">G7Y89_g8544</name>
</gene>
<dbReference type="GO" id="GO:0016705">
    <property type="term" value="F:oxidoreductase activity, acting on paired donors, with incorporation or reduction of molecular oxygen"/>
    <property type="evidence" value="ECO:0007669"/>
    <property type="project" value="InterPro"/>
</dbReference>